<feature type="compositionally biased region" description="Acidic residues" evidence="5">
    <location>
        <begin position="602"/>
        <end position="634"/>
    </location>
</feature>
<feature type="compositionally biased region" description="Acidic residues" evidence="5">
    <location>
        <begin position="775"/>
        <end position="793"/>
    </location>
</feature>
<protein>
    <recommendedName>
        <fullName evidence="3">Pre-rRNA-processing protein RIX1</fullName>
    </recommendedName>
</protein>
<evidence type="ECO:0000256" key="5">
    <source>
        <dbReference type="SAM" id="MobiDB-lite"/>
    </source>
</evidence>
<dbReference type="Proteomes" id="UP000192596">
    <property type="component" value="Unassembled WGS sequence"/>
</dbReference>
<dbReference type="STRING" id="1507870.A0A1V8SZS5"/>
<sequence>MSRKSSPQAVATLKQISYRIASTPVERLPQIIPNLAGLLWNCRDLLGATSASTKRGSDDGMLIYRLNVQLTTLLQDRTVQGRWSAVVLTKAIIEAGGLETLSKSNGWVKSLLGILKKSDPPTTRCLTVIALTRIFTLTWDHSNLIREITTPALPTFISTCLSNVERKTCSWNEVQTILEAFAVLVPRHPATFRTFEGQICNLCKRIVSNDEHGARSMYYSEVHRNAARSLLVALHCCAPKQGAFEKWDETFKATTIAAHATCDRVFRAVVEGWKSTSGMQPSLSAQNVAVGECQSVDEDAAGLSRWSGNFAGGQRLITLVDLVSSHITSSTAGPGPVRLGILLDLVTRICGVIVPTPGRQDFTKPNPQISKDERDALYTLLPGVHVAVLQLIMVILDRFGTAITSVIPRLLDQSLWVFRAEKGDDSIRAATYALVADILALIGPTLDKDQVAELTQVVMSCCSDLLPEDAPRPVVVNGLSIGGGATKRSSSGSARPAHTNSTATYHELERAAARLLAVLLAKLNTRYMSRKLRAQLDRTAILTKNKDGLIASILNPPLNAAATGLQSSLLPFLAKLFPSCPEVEAILRPRMPVLLTGRKDSEDGEGEDDEEQEEDDDDVEVEDADEHEDEVDEVTEVRSEIAEVGQASTDPDLLSALDDQLDSTSGQEHSKDLYNATPPTTTINASASGFATKTVPPNGAAKRTTPHSGALDHASEQSSKRQRMTLDPEPASTAPSTTSIQEPPAVFGAALAAAAAKALSDDGSDFELPPLTMEMDTDSEDEGDEEDEDVAPV</sequence>
<feature type="compositionally biased region" description="Low complexity" evidence="5">
    <location>
        <begin position="749"/>
        <end position="758"/>
    </location>
</feature>
<dbReference type="InParanoid" id="A0A1V8SZS5"/>
<evidence type="ECO:0000313" key="7">
    <source>
        <dbReference type="EMBL" id="OQO04521.1"/>
    </source>
</evidence>
<dbReference type="SUPFAM" id="SSF48371">
    <property type="entry name" value="ARM repeat"/>
    <property type="match status" value="1"/>
</dbReference>
<dbReference type="GO" id="GO:0006364">
    <property type="term" value="P:rRNA processing"/>
    <property type="evidence" value="ECO:0007669"/>
    <property type="project" value="TreeGrafter"/>
</dbReference>
<accession>A0A1V8SZS5</accession>
<dbReference type="InterPro" id="IPR012583">
    <property type="entry name" value="RIX1_N"/>
</dbReference>
<feature type="region of interest" description="Disordered" evidence="5">
    <location>
        <begin position="596"/>
        <end position="793"/>
    </location>
</feature>
<comment type="similarity">
    <text evidence="2">Belongs to the RIX1/PELP1 family.</text>
</comment>
<evidence type="ECO:0000259" key="6">
    <source>
        <dbReference type="Pfam" id="PF08167"/>
    </source>
</evidence>
<dbReference type="GO" id="GO:0005634">
    <property type="term" value="C:nucleus"/>
    <property type="evidence" value="ECO:0007669"/>
    <property type="project" value="UniProtKB-SubCell"/>
</dbReference>
<dbReference type="PANTHER" id="PTHR34105:SF1">
    <property type="entry name" value="PROLINE-, GLUTAMIC ACID- AND LEUCINE-RICH PROTEIN 1"/>
    <property type="match status" value="1"/>
</dbReference>
<dbReference type="InterPro" id="IPR016024">
    <property type="entry name" value="ARM-type_fold"/>
</dbReference>
<feature type="compositionally biased region" description="Polar residues" evidence="5">
    <location>
        <begin position="677"/>
        <end position="691"/>
    </location>
</feature>
<evidence type="ECO:0000256" key="4">
    <source>
        <dbReference type="ARBA" id="ARBA00023242"/>
    </source>
</evidence>
<comment type="caution">
    <text evidence="7">The sequence shown here is derived from an EMBL/GenBank/DDBJ whole genome shotgun (WGS) entry which is preliminary data.</text>
</comment>
<dbReference type="Gene3D" id="1.25.10.10">
    <property type="entry name" value="Leucine-rich Repeat Variant"/>
    <property type="match status" value="1"/>
</dbReference>
<comment type="subcellular location">
    <subcellularLocation>
        <location evidence="1">Nucleus</location>
    </subcellularLocation>
</comment>
<evidence type="ECO:0000256" key="2">
    <source>
        <dbReference type="ARBA" id="ARBA00010511"/>
    </source>
</evidence>
<name>A0A1V8SZS5_9PEZI</name>
<dbReference type="PANTHER" id="PTHR34105">
    <property type="entry name" value="PROLINE-, GLUTAMIC ACID- AND LEUCINE-RICH PROTEIN 1"/>
    <property type="match status" value="1"/>
</dbReference>
<proteinExistence type="inferred from homology"/>
<dbReference type="Pfam" id="PF08167">
    <property type="entry name" value="RIX1"/>
    <property type="match status" value="1"/>
</dbReference>
<feature type="compositionally biased region" description="Low complexity" evidence="5">
    <location>
        <begin position="650"/>
        <end position="665"/>
    </location>
</feature>
<dbReference type="InterPro" id="IPR011989">
    <property type="entry name" value="ARM-like"/>
</dbReference>
<organism evidence="7 8">
    <name type="scientific">Cryoendolithus antarcticus</name>
    <dbReference type="NCBI Taxonomy" id="1507870"/>
    <lineage>
        <taxon>Eukaryota</taxon>
        <taxon>Fungi</taxon>
        <taxon>Dikarya</taxon>
        <taxon>Ascomycota</taxon>
        <taxon>Pezizomycotina</taxon>
        <taxon>Dothideomycetes</taxon>
        <taxon>Dothideomycetidae</taxon>
        <taxon>Cladosporiales</taxon>
        <taxon>Cladosporiaceae</taxon>
        <taxon>Cryoendolithus</taxon>
    </lineage>
</organism>
<gene>
    <name evidence="7" type="ORF">B0A48_09443</name>
</gene>
<reference evidence="8" key="1">
    <citation type="submission" date="2017-03" db="EMBL/GenBank/DDBJ databases">
        <title>Genomes of endolithic fungi from Antarctica.</title>
        <authorList>
            <person name="Coleine C."/>
            <person name="Masonjones S."/>
            <person name="Stajich J.E."/>
        </authorList>
    </citation>
    <scope>NUCLEOTIDE SEQUENCE [LARGE SCALE GENOMIC DNA]</scope>
    <source>
        <strain evidence="8">CCFEE 5527</strain>
    </source>
</reference>
<keyword evidence="4" id="KW-0539">Nucleus</keyword>
<evidence type="ECO:0000313" key="8">
    <source>
        <dbReference type="Proteomes" id="UP000192596"/>
    </source>
</evidence>
<evidence type="ECO:0000256" key="3">
    <source>
        <dbReference type="ARBA" id="ARBA00021502"/>
    </source>
</evidence>
<evidence type="ECO:0000256" key="1">
    <source>
        <dbReference type="ARBA" id="ARBA00004123"/>
    </source>
</evidence>
<keyword evidence="8" id="KW-1185">Reference proteome</keyword>
<dbReference type="AlphaFoldDB" id="A0A1V8SZS5"/>
<dbReference type="EMBL" id="NAJO01000021">
    <property type="protein sequence ID" value="OQO04521.1"/>
    <property type="molecule type" value="Genomic_DNA"/>
</dbReference>
<feature type="domain" description="Pre-rRNA-processing protein RIX1 N-terminal" evidence="6">
    <location>
        <begin position="13"/>
        <end position="211"/>
    </location>
</feature>
<dbReference type="OrthoDB" id="20900at2759"/>